<proteinExistence type="predicted"/>
<keyword evidence="2" id="KW-1185">Reference proteome</keyword>
<dbReference type="AlphaFoldDB" id="A0AAV6KZW8"/>
<accession>A0AAV6KZW8</accession>
<evidence type="ECO:0000313" key="1">
    <source>
        <dbReference type="EMBL" id="KAG5557703.1"/>
    </source>
</evidence>
<name>A0AAV6KZW8_9ERIC</name>
<dbReference type="EMBL" id="JACTNZ010000003">
    <property type="protein sequence ID" value="KAG5557703.1"/>
    <property type="molecule type" value="Genomic_DNA"/>
</dbReference>
<protein>
    <submittedName>
        <fullName evidence="1">Uncharacterized protein</fullName>
    </submittedName>
</protein>
<sequence length="71" mass="8101">MPYPDLVVDRRLHKQSVSKFRLVSQKSEIFLGPPREPISPRGTNKACWSGFQSDLNYQALPALSRTKLMGR</sequence>
<dbReference type="Proteomes" id="UP000823749">
    <property type="component" value="Chromosome 3"/>
</dbReference>
<organism evidence="1 2">
    <name type="scientific">Rhododendron griersonianum</name>
    <dbReference type="NCBI Taxonomy" id="479676"/>
    <lineage>
        <taxon>Eukaryota</taxon>
        <taxon>Viridiplantae</taxon>
        <taxon>Streptophyta</taxon>
        <taxon>Embryophyta</taxon>
        <taxon>Tracheophyta</taxon>
        <taxon>Spermatophyta</taxon>
        <taxon>Magnoliopsida</taxon>
        <taxon>eudicotyledons</taxon>
        <taxon>Gunneridae</taxon>
        <taxon>Pentapetalae</taxon>
        <taxon>asterids</taxon>
        <taxon>Ericales</taxon>
        <taxon>Ericaceae</taxon>
        <taxon>Ericoideae</taxon>
        <taxon>Rhodoreae</taxon>
        <taxon>Rhododendron</taxon>
    </lineage>
</organism>
<gene>
    <name evidence="1" type="ORF">RHGRI_007824</name>
</gene>
<evidence type="ECO:0000313" key="2">
    <source>
        <dbReference type="Proteomes" id="UP000823749"/>
    </source>
</evidence>
<comment type="caution">
    <text evidence="1">The sequence shown here is derived from an EMBL/GenBank/DDBJ whole genome shotgun (WGS) entry which is preliminary data.</text>
</comment>
<reference evidence="1" key="1">
    <citation type="submission" date="2020-08" db="EMBL/GenBank/DDBJ databases">
        <title>Plant Genome Project.</title>
        <authorList>
            <person name="Zhang R.-G."/>
        </authorList>
    </citation>
    <scope>NUCLEOTIDE SEQUENCE</scope>
    <source>
        <strain evidence="1">WSP0</strain>
        <tissue evidence="1">Leaf</tissue>
    </source>
</reference>